<feature type="compositionally biased region" description="Basic and acidic residues" evidence="1">
    <location>
        <begin position="133"/>
        <end position="158"/>
    </location>
</feature>
<organism evidence="2 3">
    <name type="scientific">Trichocladium antarcticum</name>
    <dbReference type="NCBI Taxonomy" id="1450529"/>
    <lineage>
        <taxon>Eukaryota</taxon>
        <taxon>Fungi</taxon>
        <taxon>Dikarya</taxon>
        <taxon>Ascomycota</taxon>
        <taxon>Pezizomycotina</taxon>
        <taxon>Sordariomycetes</taxon>
        <taxon>Sordariomycetidae</taxon>
        <taxon>Sordariales</taxon>
        <taxon>Chaetomiaceae</taxon>
        <taxon>Trichocladium</taxon>
    </lineage>
</organism>
<evidence type="ECO:0000313" key="3">
    <source>
        <dbReference type="Proteomes" id="UP001304895"/>
    </source>
</evidence>
<keyword evidence="3" id="KW-1185">Reference proteome</keyword>
<dbReference type="AlphaFoldDB" id="A0AAN6UM09"/>
<feature type="compositionally biased region" description="Polar residues" evidence="1">
    <location>
        <begin position="119"/>
        <end position="132"/>
    </location>
</feature>
<feature type="region of interest" description="Disordered" evidence="1">
    <location>
        <begin position="80"/>
        <end position="158"/>
    </location>
</feature>
<protein>
    <submittedName>
        <fullName evidence="2">Uncharacterized protein</fullName>
    </submittedName>
</protein>
<reference evidence="2" key="1">
    <citation type="journal article" date="2023" name="Mol. Phylogenet. Evol.">
        <title>Genome-scale phylogeny and comparative genomics of the fungal order Sordariales.</title>
        <authorList>
            <person name="Hensen N."/>
            <person name="Bonometti L."/>
            <person name="Westerberg I."/>
            <person name="Brannstrom I.O."/>
            <person name="Guillou S."/>
            <person name="Cros-Aarteil S."/>
            <person name="Calhoun S."/>
            <person name="Haridas S."/>
            <person name="Kuo A."/>
            <person name="Mondo S."/>
            <person name="Pangilinan J."/>
            <person name="Riley R."/>
            <person name="LaButti K."/>
            <person name="Andreopoulos B."/>
            <person name="Lipzen A."/>
            <person name="Chen C."/>
            <person name="Yan M."/>
            <person name="Daum C."/>
            <person name="Ng V."/>
            <person name="Clum A."/>
            <person name="Steindorff A."/>
            <person name="Ohm R.A."/>
            <person name="Martin F."/>
            <person name="Silar P."/>
            <person name="Natvig D.O."/>
            <person name="Lalanne C."/>
            <person name="Gautier V."/>
            <person name="Ament-Velasquez S.L."/>
            <person name="Kruys A."/>
            <person name="Hutchinson M.I."/>
            <person name="Powell A.J."/>
            <person name="Barry K."/>
            <person name="Miller A.N."/>
            <person name="Grigoriev I.V."/>
            <person name="Debuchy R."/>
            <person name="Gladieux P."/>
            <person name="Hiltunen Thoren M."/>
            <person name="Johannesson H."/>
        </authorList>
    </citation>
    <scope>NUCLEOTIDE SEQUENCE</scope>
    <source>
        <strain evidence="2">CBS 123565</strain>
    </source>
</reference>
<evidence type="ECO:0000313" key="2">
    <source>
        <dbReference type="EMBL" id="KAK4135205.1"/>
    </source>
</evidence>
<dbReference type="EMBL" id="MU853406">
    <property type="protein sequence ID" value="KAK4135205.1"/>
    <property type="molecule type" value="Genomic_DNA"/>
</dbReference>
<comment type="caution">
    <text evidence="2">The sequence shown here is derived from an EMBL/GenBank/DDBJ whole genome shotgun (WGS) entry which is preliminary data.</text>
</comment>
<name>A0AAN6UM09_9PEZI</name>
<gene>
    <name evidence="2" type="ORF">BT67DRAFT_268252</name>
</gene>
<evidence type="ECO:0000256" key="1">
    <source>
        <dbReference type="SAM" id="MobiDB-lite"/>
    </source>
</evidence>
<proteinExistence type="predicted"/>
<sequence length="158" mass="17745">MVGLSAVLASGPHSLWRLWCALSDSYIGCKYIWPLHSPSSRFAPRHHHCTCPWLAYQHQDPAVQESDRDHRDGCKILCRQGGEGNGHLSQLEKQVEGFRGNQHKSFHAIDDAKSYLGEDTTTSRPSESISPSDDTRRKPEASHNDRVAADGARKRMRV</sequence>
<dbReference type="Proteomes" id="UP001304895">
    <property type="component" value="Unassembled WGS sequence"/>
</dbReference>
<accession>A0AAN6UM09</accession>
<reference evidence="2" key="2">
    <citation type="submission" date="2023-05" db="EMBL/GenBank/DDBJ databases">
        <authorList>
            <consortium name="Lawrence Berkeley National Laboratory"/>
            <person name="Steindorff A."/>
            <person name="Hensen N."/>
            <person name="Bonometti L."/>
            <person name="Westerberg I."/>
            <person name="Brannstrom I.O."/>
            <person name="Guillou S."/>
            <person name="Cros-Aarteil S."/>
            <person name="Calhoun S."/>
            <person name="Haridas S."/>
            <person name="Kuo A."/>
            <person name="Mondo S."/>
            <person name="Pangilinan J."/>
            <person name="Riley R."/>
            <person name="Labutti K."/>
            <person name="Andreopoulos B."/>
            <person name="Lipzen A."/>
            <person name="Chen C."/>
            <person name="Yanf M."/>
            <person name="Daum C."/>
            <person name="Ng V."/>
            <person name="Clum A."/>
            <person name="Ohm R."/>
            <person name="Martin F."/>
            <person name="Silar P."/>
            <person name="Natvig D."/>
            <person name="Lalanne C."/>
            <person name="Gautier V."/>
            <person name="Ament-Velasquez S.L."/>
            <person name="Kruys A."/>
            <person name="Hutchinson M.I."/>
            <person name="Powell A.J."/>
            <person name="Barry K."/>
            <person name="Miller A.N."/>
            <person name="Grigoriev I.V."/>
            <person name="Debuchy R."/>
            <person name="Gladieux P."/>
            <person name="Thoren M.H."/>
            <person name="Johannesson H."/>
        </authorList>
    </citation>
    <scope>NUCLEOTIDE SEQUENCE</scope>
    <source>
        <strain evidence="2">CBS 123565</strain>
    </source>
</reference>